<proteinExistence type="predicted"/>
<dbReference type="InterPro" id="IPR036259">
    <property type="entry name" value="MFS_trans_sf"/>
</dbReference>
<feature type="transmembrane region" description="Helical" evidence="6">
    <location>
        <begin position="393"/>
        <end position="414"/>
    </location>
</feature>
<evidence type="ECO:0000256" key="6">
    <source>
        <dbReference type="SAM" id="Phobius"/>
    </source>
</evidence>
<feature type="transmembrane region" description="Helical" evidence="6">
    <location>
        <begin position="967"/>
        <end position="985"/>
    </location>
</feature>
<feature type="transmembrane region" description="Helical" evidence="6">
    <location>
        <begin position="135"/>
        <end position="152"/>
    </location>
</feature>
<protein>
    <recommendedName>
        <fullName evidence="7">Major facilitator superfamily (MFS) profile domain-containing protein</fullName>
    </recommendedName>
</protein>
<keyword evidence="2 6" id="KW-0812">Transmembrane</keyword>
<accession>A0AAU9WL19</accession>
<feature type="transmembrane region" description="Helical" evidence="6">
    <location>
        <begin position="870"/>
        <end position="888"/>
    </location>
</feature>
<dbReference type="Gene3D" id="1.20.1250.20">
    <property type="entry name" value="MFS general substrate transporter like domains"/>
    <property type="match status" value="2"/>
</dbReference>
<feature type="transmembrane region" description="Helical" evidence="6">
    <location>
        <begin position="668"/>
        <end position="690"/>
    </location>
</feature>
<feature type="transmembrane region" description="Helical" evidence="6">
    <location>
        <begin position="220"/>
        <end position="239"/>
    </location>
</feature>
<dbReference type="Proteomes" id="UP001159428">
    <property type="component" value="Unassembled WGS sequence"/>
</dbReference>
<evidence type="ECO:0000256" key="3">
    <source>
        <dbReference type="ARBA" id="ARBA00022989"/>
    </source>
</evidence>
<feature type="region of interest" description="Disordered" evidence="5">
    <location>
        <begin position="996"/>
        <end position="1026"/>
    </location>
</feature>
<comment type="caution">
    <text evidence="8">The sequence shown here is derived from an EMBL/GenBank/DDBJ whole genome shotgun (WGS) entry which is preliminary data.</text>
</comment>
<dbReference type="GO" id="GO:0016020">
    <property type="term" value="C:membrane"/>
    <property type="evidence" value="ECO:0007669"/>
    <property type="project" value="UniProtKB-SubCell"/>
</dbReference>
<dbReference type="PANTHER" id="PTHR24064">
    <property type="entry name" value="SOLUTE CARRIER FAMILY 22 MEMBER"/>
    <property type="match status" value="1"/>
</dbReference>
<dbReference type="InterPro" id="IPR005829">
    <property type="entry name" value="Sugar_transporter_CS"/>
</dbReference>
<feature type="domain" description="Major facilitator superfamily (MFS) profile" evidence="7">
    <location>
        <begin position="570"/>
        <end position="989"/>
    </location>
</feature>
<feature type="transmembrane region" description="Helical" evidence="6">
    <location>
        <begin position="20"/>
        <end position="44"/>
    </location>
</feature>
<keyword evidence="4 6" id="KW-0472">Membrane</keyword>
<feature type="transmembrane region" description="Helical" evidence="6">
    <location>
        <begin position="330"/>
        <end position="348"/>
    </location>
</feature>
<keyword evidence="9" id="KW-1185">Reference proteome</keyword>
<evidence type="ECO:0000256" key="4">
    <source>
        <dbReference type="ARBA" id="ARBA00023136"/>
    </source>
</evidence>
<feature type="transmembrane region" description="Helical" evidence="6">
    <location>
        <begin position="158"/>
        <end position="180"/>
    </location>
</feature>
<dbReference type="AlphaFoldDB" id="A0AAU9WL19"/>
<evidence type="ECO:0000313" key="8">
    <source>
        <dbReference type="EMBL" id="CAH3117655.1"/>
    </source>
</evidence>
<keyword evidence="3 6" id="KW-1133">Transmembrane helix</keyword>
<dbReference type="Pfam" id="PF00083">
    <property type="entry name" value="Sugar_tr"/>
    <property type="match status" value="2"/>
</dbReference>
<feature type="transmembrane region" description="Helical" evidence="6">
    <location>
        <begin position="104"/>
        <end position="123"/>
    </location>
</feature>
<reference evidence="8 9" key="1">
    <citation type="submission" date="2022-05" db="EMBL/GenBank/DDBJ databases">
        <authorList>
            <consortium name="Genoscope - CEA"/>
            <person name="William W."/>
        </authorList>
    </citation>
    <scope>NUCLEOTIDE SEQUENCE [LARGE SCALE GENOMIC DNA]</scope>
</reference>
<dbReference type="PROSITE" id="PS00216">
    <property type="entry name" value="SUGAR_TRANSPORT_1"/>
    <property type="match status" value="2"/>
</dbReference>
<evidence type="ECO:0000256" key="5">
    <source>
        <dbReference type="SAM" id="MobiDB-lite"/>
    </source>
</evidence>
<feature type="transmembrane region" description="Helical" evidence="6">
    <location>
        <begin position="903"/>
        <end position="923"/>
    </location>
</feature>
<dbReference type="SUPFAM" id="SSF103473">
    <property type="entry name" value="MFS general substrate transporter"/>
    <property type="match status" value="2"/>
</dbReference>
<feature type="transmembrane region" description="Helical" evidence="6">
    <location>
        <begin position="702"/>
        <end position="725"/>
    </location>
</feature>
<dbReference type="InterPro" id="IPR005828">
    <property type="entry name" value="MFS_sugar_transport-like"/>
</dbReference>
<comment type="subcellular location">
    <subcellularLocation>
        <location evidence="1">Membrane</location>
        <topology evidence="1">Multi-pass membrane protein</topology>
    </subcellularLocation>
</comment>
<sequence length="1026" mass="113813">MTITTDEVLEKIGSFGRYQIFLSIFFNLAYALWWAIPVMTSVFIASEPGWQCKNISTCPYTDTISLGDSRYKYRCNIPREDWKFANDFTSIVTEFDLVCERGSLGFVSTSTIFAGFFIGSILVSTFSDRFGRKRPLFLCGFICCVVHLISAFSPAFWFFALCRSIVGFMIGAYSIPLFVLTSEFSGIRHRGVAGGLVWIGFLLFSMILAGVAYAIRDWRQLIICTGVPGILLTAGYFFIPESVRWLLKKGREDQARVILCNVAEVNGKEMPTESLELSQEEQNERLGDFRDLFVSRKMIHKTLCSWLMWFSASFISWGIAFSAPFVGGNIYINVLISSIAALPAYPISAALTMKFGRRKTIGVTFLLAAVGAIGTLLLSDKAENDKGYMAGKIFMSMFVARFSNEIAFSLIYIYSAELFPTTIRNVGMGTSTASARVSAFASAYAPLLLIVDRFLPYGIMAGLAIAAAIGCMTLPETLNQPTMESLYSVQSEPKKGADENRNEVVPENGEMTITTDEVLEQIGSFGRYQIVLNIFFNLAYALWWAVPVMISVFIASEPGWQCKNTSTCPYTDTISLGDSRYKYRCNIPREDWKFANDFTSIVTEFDLVCERGSLGFVSTSMIFAGFFIGSILVSTFSDRFGRKRPLFLCGFICCVVHLISAFSPTFWFFALCRCVVGFMIGAYSIPLFVLTSEFSGIRHRGVAGGLVWTGFFLFTMILAGVAYAIREWRELTIFTGVPGIFFTAGYFFIPESVRWLLKKGREDQARVILRKVAELNGKEMPTESLELSQEEQNERLGDFRDLFVSRKMIHKTLCSWLMWFSASFISWGIAFSAPFVGGNIYINVLISSIAALPAYPISAALTMKFGRRKILGVSFLLAAVGAIGTLLLSDKAENDKGYMAGKIFMSMVVARFNSEIAFSLVYIYSAELFPTTIRNVGMGTSTASARVSAFASAYAPLLLIIHRFLPYGIMAGLAIAAAIGCMTLPETLNQPTMESLYSDQSEPMKGADGNRNGVDPENGEETVALM</sequence>
<feature type="transmembrane region" description="Helical" evidence="6">
    <location>
        <begin position="360"/>
        <end position="378"/>
    </location>
</feature>
<dbReference type="EMBL" id="CALNXJ010000016">
    <property type="protein sequence ID" value="CAH3117655.1"/>
    <property type="molecule type" value="Genomic_DNA"/>
</dbReference>
<feature type="transmembrane region" description="Helical" evidence="6">
    <location>
        <begin position="816"/>
        <end position="834"/>
    </location>
</feature>
<feature type="transmembrane region" description="Helical" evidence="6">
    <location>
        <begin position="840"/>
        <end position="858"/>
    </location>
</feature>
<feature type="transmembrane region" description="Helical" evidence="6">
    <location>
        <begin position="306"/>
        <end position="324"/>
    </location>
</feature>
<name>A0AAU9WL19_9CNID</name>
<feature type="transmembrane region" description="Helical" evidence="6">
    <location>
        <begin position="192"/>
        <end position="214"/>
    </location>
</feature>
<feature type="transmembrane region" description="Helical" evidence="6">
    <location>
        <begin position="731"/>
        <end position="749"/>
    </location>
</feature>
<dbReference type="PROSITE" id="PS00217">
    <property type="entry name" value="SUGAR_TRANSPORT_2"/>
    <property type="match status" value="2"/>
</dbReference>
<evidence type="ECO:0000313" key="9">
    <source>
        <dbReference type="Proteomes" id="UP001159428"/>
    </source>
</evidence>
<gene>
    <name evidence="8" type="ORF">PMEA_00007592</name>
</gene>
<dbReference type="InterPro" id="IPR020846">
    <property type="entry name" value="MFS_dom"/>
</dbReference>
<evidence type="ECO:0000256" key="1">
    <source>
        <dbReference type="ARBA" id="ARBA00004141"/>
    </source>
</evidence>
<evidence type="ECO:0000256" key="2">
    <source>
        <dbReference type="ARBA" id="ARBA00022692"/>
    </source>
</evidence>
<feature type="transmembrane region" description="Helical" evidence="6">
    <location>
        <begin position="530"/>
        <end position="555"/>
    </location>
</feature>
<feature type="transmembrane region" description="Helical" evidence="6">
    <location>
        <begin position="614"/>
        <end position="633"/>
    </location>
</feature>
<feature type="domain" description="Major facilitator superfamily (MFS) profile" evidence="7">
    <location>
        <begin position="60"/>
        <end position="479"/>
    </location>
</feature>
<feature type="transmembrane region" description="Helical" evidence="6">
    <location>
        <begin position="645"/>
        <end position="662"/>
    </location>
</feature>
<organism evidence="8 9">
    <name type="scientific">Pocillopora meandrina</name>
    <dbReference type="NCBI Taxonomy" id="46732"/>
    <lineage>
        <taxon>Eukaryota</taxon>
        <taxon>Metazoa</taxon>
        <taxon>Cnidaria</taxon>
        <taxon>Anthozoa</taxon>
        <taxon>Hexacorallia</taxon>
        <taxon>Scleractinia</taxon>
        <taxon>Astrocoeniina</taxon>
        <taxon>Pocilloporidae</taxon>
        <taxon>Pocillopora</taxon>
    </lineage>
</organism>
<dbReference type="PROSITE" id="PS50850">
    <property type="entry name" value="MFS"/>
    <property type="match status" value="2"/>
</dbReference>
<dbReference type="GO" id="GO:0022857">
    <property type="term" value="F:transmembrane transporter activity"/>
    <property type="evidence" value="ECO:0007669"/>
    <property type="project" value="InterPro"/>
</dbReference>
<evidence type="ECO:0000259" key="7">
    <source>
        <dbReference type="PROSITE" id="PS50850"/>
    </source>
</evidence>